<accession>A0A365PQ53</accession>
<name>A0A365PQ53_9GAMM</name>
<organism evidence="2 3">
    <name type="scientific">Stutzerimonas zhaodongensis</name>
    <dbReference type="NCBI Taxonomy" id="1176257"/>
    <lineage>
        <taxon>Bacteria</taxon>
        <taxon>Pseudomonadati</taxon>
        <taxon>Pseudomonadota</taxon>
        <taxon>Gammaproteobacteria</taxon>
        <taxon>Pseudomonadales</taxon>
        <taxon>Pseudomonadaceae</taxon>
        <taxon>Stutzerimonas</taxon>
    </lineage>
</organism>
<dbReference type="GO" id="GO:0004519">
    <property type="term" value="F:endonuclease activity"/>
    <property type="evidence" value="ECO:0007669"/>
    <property type="project" value="UniProtKB-KW"/>
</dbReference>
<keyword evidence="2" id="KW-0255">Endonuclease</keyword>
<dbReference type="Gene3D" id="1.10.30.50">
    <property type="match status" value="1"/>
</dbReference>
<dbReference type="AlphaFoldDB" id="A0A365PQ53"/>
<keyword evidence="4" id="KW-1185">Reference proteome</keyword>
<dbReference type="RefSeq" id="WP_128121596.1">
    <property type="nucleotide sequence ID" value="NZ_CP076683.1"/>
</dbReference>
<protein>
    <submittedName>
        <fullName evidence="2">Restriction endonuclease</fullName>
    </submittedName>
</protein>
<dbReference type="EMBL" id="CP076683">
    <property type="protein sequence ID" value="QWV17058.1"/>
    <property type="molecule type" value="Genomic_DNA"/>
</dbReference>
<sequence>MASKPLKKHRNSAFDRQDGKCCYCGFQMWRDSPEAFAKAHGIKVAQARHFQCTAEHLVARQDGGKDGSLNIAAACIRCNQLRHQRKKPPEPIQYQAHVQKRLAKGGWHNLPAKAKIKRGKPP</sequence>
<dbReference type="Proteomes" id="UP000683436">
    <property type="component" value="Chromosome"/>
</dbReference>
<evidence type="ECO:0000313" key="2">
    <source>
        <dbReference type="EMBL" id="RBA53568.1"/>
    </source>
</evidence>
<gene>
    <name evidence="2" type="ORF">DQ403_19575</name>
    <name evidence="1" type="ORF">KQ248_21875</name>
</gene>
<keyword evidence="2" id="KW-0540">Nuclease</keyword>
<evidence type="ECO:0000313" key="3">
    <source>
        <dbReference type="Proteomes" id="UP000252554"/>
    </source>
</evidence>
<dbReference type="EMBL" id="QNTV01000020">
    <property type="protein sequence ID" value="RBA53568.1"/>
    <property type="molecule type" value="Genomic_DNA"/>
</dbReference>
<reference evidence="2 3" key="1">
    <citation type="submission" date="2018-06" db="EMBL/GenBank/DDBJ databases">
        <title>Whole genome sequencing of four bacterial strains from South Shetland trench revealing bio-synthetic gene clusters.</title>
        <authorList>
            <person name="Abdel-Mageed W.M."/>
            <person name="Lehri B."/>
            <person name="Jarmusch S.A."/>
            <person name="Miranda K."/>
            <person name="Goodfellow M."/>
            <person name="Jaspars M."/>
            <person name="Karlyshev A.V."/>
        </authorList>
    </citation>
    <scope>NUCLEOTIDE SEQUENCE [LARGE SCALE GENOMIC DNA]</scope>
    <source>
        <strain evidence="2 3">SST2</strain>
    </source>
</reference>
<reference evidence="1 4" key="2">
    <citation type="submission" date="2021-06" db="EMBL/GenBank/DDBJ databases">
        <title>Microbial metabolic specificity influences pelagic lipid remineralization.</title>
        <authorList>
            <person name="Behrendt L."/>
            <person name="Hunter J.E."/>
            <person name="Alcolombri U."/>
            <person name="Smriga S."/>
            <person name="Mincer T."/>
            <person name="Lowenstein D.P."/>
            <person name="Peaudecerf F.J."/>
            <person name="Fernandez V.I."/>
            <person name="Fredricks H."/>
            <person name="Almblad H."/>
            <person name="Harrison J.J."/>
            <person name="Stocker R."/>
            <person name="Van Mooy B.A.S."/>
        </authorList>
    </citation>
    <scope>NUCLEOTIDE SEQUENCE [LARGE SCALE GENOMIC DNA]</scope>
    <source>
        <strain evidence="1 4">A252</strain>
    </source>
</reference>
<keyword evidence="2" id="KW-0378">Hydrolase</keyword>
<dbReference type="Proteomes" id="UP000252554">
    <property type="component" value="Unassembled WGS sequence"/>
</dbReference>
<proteinExistence type="predicted"/>
<evidence type="ECO:0000313" key="1">
    <source>
        <dbReference type="EMBL" id="QWV17058.1"/>
    </source>
</evidence>
<evidence type="ECO:0000313" key="4">
    <source>
        <dbReference type="Proteomes" id="UP000683436"/>
    </source>
</evidence>